<comment type="subcellular location">
    <subcellularLocation>
        <location evidence="1">Cytoplasm</location>
    </subcellularLocation>
</comment>
<dbReference type="AlphaFoldDB" id="A0A410QF19"/>
<dbReference type="Gene3D" id="3.40.50.510">
    <property type="entry name" value="Phosphotransferase system, mannose-type IIA component"/>
    <property type="match status" value="1"/>
</dbReference>
<dbReference type="EMBL" id="CP035282">
    <property type="protein sequence ID" value="QAT62494.1"/>
    <property type="molecule type" value="Genomic_DNA"/>
</dbReference>
<dbReference type="InterPro" id="IPR036662">
    <property type="entry name" value="PTS_EIIA_man-typ_sf"/>
</dbReference>
<dbReference type="GO" id="GO:0016301">
    <property type="term" value="F:kinase activity"/>
    <property type="evidence" value="ECO:0007669"/>
    <property type="project" value="UniProtKB-KW"/>
</dbReference>
<sequence length="129" mass="14416">MIGLLVTSHGDLCQGMLNSLAMIAGENHNVFVLKFDDYNNYKEELTKKLNTLTSHYNGVLIFTDIMGGTPFNESYKYIRENNKSNIKIITGVNLPMIIETTLALSREENLNNLVNIAIEAGRDSINCVC</sequence>
<dbReference type="GO" id="GO:0016020">
    <property type="term" value="C:membrane"/>
    <property type="evidence" value="ECO:0007669"/>
    <property type="project" value="InterPro"/>
</dbReference>
<dbReference type="InterPro" id="IPR004701">
    <property type="entry name" value="PTS_EIIA_man-typ"/>
</dbReference>
<proteinExistence type="predicted"/>
<keyword evidence="5" id="KW-0808">Transferase</keyword>
<keyword evidence="3" id="KW-0963">Cytoplasm</keyword>
<organism evidence="9 10">
    <name type="scientific">Acidilutibacter cellobiosedens</name>
    <dbReference type="NCBI Taxonomy" id="2507161"/>
    <lineage>
        <taxon>Bacteria</taxon>
        <taxon>Bacillati</taxon>
        <taxon>Bacillota</taxon>
        <taxon>Tissierellia</taxon>
        <taxon>Tissierellales</taxon>
        <taxon>Acidilutibacteraceae</taxon>
        <taxon>Acidilutibacter</taxon>
    </lineage>
</organism>
<evidence type="ECO:0000313" key="9">
    <source>
        <dbReference type="EMBL" id="QAT62494.1"/>
    </source>
</evidence>
<evidence type="ECO:0000256" key="7">
    <source>
        <dbReference type="ARBA" id="ARBA00022777"/>
    </source>
</evidence>
<evidence type="ECO:0000256" key="5">
    <source>
        <dbReference type="ARBA" id="ARBA00022679"/>
    </source>
</evidence>
<dbReference type="GO" id="GO:0005737">
    <property type="term" value="C:cytoplasm"/>
    <property type="evidence" value="ECO:0007669"/>
    <property type="project" value="UniProtKB-SubCell"/>
</dbReference>
<dbReference type="GO" id="GO:0009401">
    <property type="term" value="P:phosphoenolpyruvate-dependent sugar phosphotransferase system"/>
    <property type="evidence" value="ECO:0007669"/>
    <property type="project" value="UniProtKB-KW"/>
</dbReference>
<evidence type="ECO:0000256" key="4">
    <source>
        <dbReference type="ARBA" id="ARBA00022597"/>
    </source>
</evidence>
<dbReference type="KEGG" id="spoa:EQM13_13430"/>
<protein>
    <submittedName>
        <fullName evidence="9">PTS sugar transporter subunit IIA</fullName>
    </submittedName>
</protein>
<keyword evidence="10" id="KW-1185">Reference proteome</keyword>
<keyword evidence="2" id="KW-0813">Transport</keyword>
<feature type="domain" description="PTS EIIA type-4" evidence="8">
    <location>
        <begin position="1"/>
        <end position="125"/>
    </location>
</feature>
<dbReference type="OrthoDB" id="9799827at2"/>
<evidence type="ECO:0000256" key="3">
    <source>
        <dbReference type="ARBA" id="ARBA00022490"/>
    </source>
</evidence>
<dbReference type="SUPFAM" id="SSF53062">
    <property type="entry name" value="PTS system fructose IIA component-like"/>
    <property type="match status" value="1"/>
</dbReference>
<evidence type="ECO:0000256" key="6">
    <source>
        <dbReference type="ARBA" id="ARBA00022683"/>
    </source>
</evidence>
<dbReference type="CDD" id="cd00006">
    <property type="entry name" value="PTS_IIA_man"/>
    <property type="match status" value="1"/>
</dbReference>
<keyword evidence="4 9" id="KW-0762">Sugar transport</keyword>
<evidence type="ECO:0000256" key="1">
    <source>
        <dbReference type="ARBA" id="ARBA00004496"/>
    </source>
</evidence>
<dbReference type="RefSeq" id="WP_114218554.1">
    <property type="nucleotide sequence ID" value="NZ_CP035282.1"/>
</dbReference>
<dbReference type="PROSITE" id="PS51096">
    <property type="entry name" value="PTS_EIIA_TYPE_4"/>
    <property type="match status" value="1"/>
</dbReference>
<accession>A0A410QF19</accession>
<dbReference type="Proteomes" id="UP000287969">
    <property type="component" value="Chromosome"/>
</dbReference>
<keyword evidence="6" id="KW-0598">Phosphotransferase system</keyword>
<name>A0A410QF19_9FIRM</name>
<evidence type="ECO:0000256" key="2">
    <source>
        <dbReference type="ARBA" id="ARBA00022448"/>
    </source>
</evidence>
<reference evidence="10" key="1">
    <citation type="submission" date="2019-01" db="EMBL/GenBank/DDBJ databases">
        <title>Draft genomes of a novel of Sporanaerobacter strains.</title>
        <authorList>
            <person name="Ma S."/>
        </authorList>
    </citation>
    <scope>NUCLEOTIDE SEQUENCE [LARGE SCALE GENOMIC DNA]</scope>
    <source>
        <strain evidence="10">NJN-17</strain>
    </source>
</reference>
<evidence type="ECO:0000259" key="8">
    <source>
        <dbReference type="PROSITE" id="PS51096"/>
    </source>
</evidence>
<keyword evidence="7" id="KW-0418">Kinase</keyword>
<dbReference type="Pfam" id="PF03610">
    <property type="entry name" value="EIIA-man"/>
    <property type="match status" value="1"/>
</dbReference>
<dbReference type="InterPro" id="IPR033887">
    <property type="entry name" value="PTS_IIA_man"/>
</dbReference>
<dbReference type="InterPro" id="IPR051471">
    <property type="entry name" value="Bacterial_PTS_sugar_comp"/>
</dbReference>
<dbReference type="PANTHER" id="PTHR33799:SF1">
    <property type="entry name" value="PTS SYSTEM MANNOSE-SPECIFIC EIIAB COMPONENT-RELATED"/>
    <property type="match status" value="1"/>
</dbReference>
<dbReference type="PANTHER" id="PTHR33799">
    <property type="entry name" value="PTS PERMEASE-RELATED-RELATED"/>
    <property type="match status" value="1"/>
</dbReference>
<gene>
    <name evidence="9" type="ORF">EQM13_13430</name>
</gene>
<evidence type="ECO:0000313" key="10">
    <source>
        <dbReference type="Proteomes" id="UP000287969"/>
    </source>
</evidence>